<organism evidence="3 5">
    <name type="scientific">Enterococcus silesiacus</name>
    <dbReference type="NCBI Taxonomy" id="332949"/>
    <lineage>
        <taxon>Bacteria</taxon>
        <taxon>Bacillati</taxon>
        <taxon>Bacillota</taxon>
        <taxon>Bacilli</taxon>
        <taxon>Lactobacillales</taxon>
        <taxon>Enterococcaceae</taxon>
        <taxon>Enterococcus</taxon>
    </lineage>
</organism>
<gene>
    <name evidence="2" type="ORF">ATZ33_13875</name>
    <name evidence="3" type="ORF">RV15_GL001827</name>
</gene>
<dbReference type="PROSITE" id="PS51094">
    <property type="entry name" value="PTS_EIIA_TYPE_2"/>
    <property type="match status" value="1"/>
</dbReference>
<dbReference type="CDD" id="cd00211">
    <property type="entry name" value="PTS_IIA_fru"/>
    <property type="match status" value="1"/>
</dbReference>
<dbReference type="PANTHER" id="PTHR47738">
    <property type="entry name" value="PTS SYSTEM FRUCTOSE-LIKE EIIA COMPONENT-RELATED"/>
    <property type="match status" value="1"/>
</dbReference>
<dbReference type="Pfam" id="PF00359">
    <property type="entry name" value="PTS_EIIA_2"/>
    <property type="match status" value="1"/>
</dbReference>
<evidence type="ECO:0000313" key="3">
    <source>
        <dbReference type="EMBL" id="OJG88168.1"/>
    </source>
</evidence>
<dbReference type="InterPro" id="IPR002178">
    <property type="entry name" value="PTS_EIIA_type-2_dom"/>
</dbReference>
<keyword evidence="2" id="KW-0762">Sugar transport</keyword>
<dbReference type="KEGG" id="ess:ATZ33_13875"/>
<dbReference type="EMBL" id="CP013614">
    <property type="protein sequence ID" value="ALS02435.1"/>
    <property type="molecule type" value="Genomic_DNA"/>
</dbReference>
<reference evidence="2 4" key="2">
    <citation type="submission" date="2015-12" db="EMBL/GenBank/DDBJ databases">
        <authorList>
            <person name="Lauer A."/>
            <person name="Humrighouse B."/>
            <person name="Loparev V."/>
            <person name="Shewmaker P.L."/>
            <person name="Whitney A.M."/>
            <person name="McLaughlin R.W."/>
        </authorList>
    </citation>
    <scope>NUCLEOTIDE SEQUENCE [LARGE SCALE GENOMIC DNA]</scope>
    <source>
        <strain evidence="2 4">LMG 23085</strain>
    </source>
</reference>
<evidence type="ECO:0000313" key="2">
    <source>
        <dbReference type="EMBL" id="ALS02435.1"/>
    </source>
</evidence>
<protein>
    <submittedName>
        <fullName evidence="2">PTS sugar transporter subunit IIA</fullName>
    </submittedName>
</protein>
<dbReference type="EMBL" id="JXLC01000026">
    <property type="protein sequence ID" value="OJG88168.1"/>
    <property type="molecule type" value="Genomic_DNA"/>
</dbReference>
<sequence length="158" mass="18604">MNTQQMFQPELIDLKVTVQDEEELFELIAKRLKQVGYVNDGYLEGIKSREKVFPTGLITEYLNIALPHSDTKYIERPFIYIIRTTKPIKVKQMGDNQEMEVRDLFFLGIKEPSKQVGLLQELMVLFQNEAFVSELQMTTEIEDMFKLFMNQWEEVKNG</sequence>
<keyword evidence="2" id="KW-0813">Transport</keyword>
<dbReference type="SUPFAM" id="SSF55804">
    <property type="entry name" value="Phoshotransferase/anion transport protein"/>
    <property type="match status" value="1"/>
</dbReference>
<proteinExistence type="predicted"/>
<dbReference type="PANTHER" id="PTHR47738:SF3">
    <property type="entry name" value="PHOSPHOTRANSFERASE SYSTEM MANNITOL_FRUCTOSE-SPECIFIC IIA DOMAIN CONTAINING PROTEIN"/>
    <property type="match status" value="1"/>
</dbReference>
<dbReference type="Proteomes" id="UP000183039">
    <property type="component" value="Unassembled WGS sequence"/>
</dbReference>
<accession>A0A0S3KDQ7</accession>
<evidence type="ECO:0000313" key="5">
    <source>
        <dbReference type="Proteomes" id="UP000183039"/>
    </source>
</evidence>
<name>A0A0S3KDQ7_9ENTE</name>
<dbReference type="RefSeq" id="WP_071878816.1">
    <property type="nucleotide sequence ID" value="NZ_JXLC01000026.1"/>
</dbReference>
<feature type="domain" description="PTS EIIA type-2" evidence="1">
    <location>
        <begin position="5"/>
        <end position="151"/>
    </location>
</feature>
<dbReference type="Gene3D" id="3.40.930.10">
    <property type="entry name" value="Mannitol-specific EII, Chain A"/>
    <property type="match status" value="1"/>
</dbReference>
<evidence type="ECO:0000313" key="4">
    <source>
        <dbReference type="Proteomes" id="UP000065511"/>
    </source>
</evidence>
<keyword evidence="4" id="KW-1185">Reference proteome</keyword>
<dbReference type="AlphaFoldDB" id="A0A0S3KDQ7"/>
<dbReference type="OrthoDB" id="370976at2"/>
<reference evidence="3 5" key="1">
    <citation type="submission" date="2014-12" db="EMBL/GenBank/DDBJ databases">
        <title>Draft genome sequences of 29 type strains of Enterococci.</title>
        <authorList>
            <person name="Zhong Z."/>
            <person name="Sun Z."/>
            <person name="Liu W."/>
            <person name="Zhang W."/>
            <person name="Zhang H."/>
        </authorList>
    </citation>
    <scope>NUCLEOTIDE SEQUENCE [LARGE SCALE GENOMIC DNA]</scope>
    <source>
        <strain evidence="3 5">DSM 22801</strain>
    </source>
</reference>
<evidence type="ECO:0000259" key="1">
    <source>
        <dbReference type="PROSITE" id="PS51094"/>
    </source>
</evidence>
<dbReference type="InterPro" id="IPR016152">
    <property type="entry name" value="PTrfase/Anion_transptr"/>
</dbReference>
<dbReference type="Proteomes" id="UP000065511">
    <property type="component" value="Chromosome"/>
</dbReference>
<dbReference type="InterPro" id="IPR051541">
    <property type="entry name" value="PTS_SugarTrans_NitroReg"/>
</dbReference>